<sequence>GRDRSAGDHEAVRRRRRGRRRRDRPRIDRWRVSRPARAVRLRQDDAAADDRGPGTADRRRHSHRGAGRHRPATPGPPHRDGLPELRALPPHDRLQQHRLPAPGGEAAEGDAEAEGRLGVRHPRDRSPPRPQTEATLGRSAATGRPCPCPGPGAERLPARRAAVQPGRPTSRLRSRRAAAVPAPGRDDDALRHPRPGGGDGDGRPDRGDGPGPDPPGRNPARDLRRPGRHLRGHLPRLPADEPDPRRRVRPPLRLPPRALRAGLGRHRGRRRPLPVPCPPHGVPGRRATPLRSGRRDAHDCPLPGERGPPDPRRGDLRVRRPEAGPETLRSGDRVAARPDPGDRM</sequence>
<dbReference type="AlphaFoldDB" id="A0A6J4VIE5"/>
<dbReference type="GO" id="GO:0005524">
    <property type="term" value="F:ATP binding"/>
    <property type="evidence" value="ECO:0007669"/>
    <property type="project" value="UniProtKB-KW"/>
</dbReference>
<accession>A0A6J4VIE5</accession>
<name>A0A6J4VIE5_9BACT</name>
<keyword evidence="2" id="KW-0067">ATP-binding</keyword>
<protein>
    <submittedName>
        <fullName evidence="2">Glycerol-3-phosphate ABC transporter, ATP-binding protein UgpC</fullName>
    </submittedName>
</protein>
<gene>
    <name evidence="2" type="ORF">AVDCRST_MAG19-3469</name>
</gene>
<proteinExistence type="predicted"/>
<feature type="compositionally biased region" description="Basic residues" evidence="1">
    <location>
        <begin position="12"/>
        <end position="24"/>
    </location>
</feature>
<feature type="compositionally biased region" description="Basic and acidic residues" evidence="1">
    <location>
        <begin position="41"/>
        <end position="52"/>
    </location>
</feature>
<feature type="non-terminal residue" evidence="2">
    <location>
        <position position="1"/>
    </location>
</feature>
<feature type="compositionally biased region" description="Basic and acidic residues" evidence="1">
    <location>
        <begin position="1"/>
        <end position="11"/>
    </location>
</feature>
<feature type="non-terminal residue" evidence="2">
    <location>
        <position position="344"/>
    </location>
</feature>
<dbReference type="EMBL" id="CADCWL010000197">
    <property type="protein sequence ID" value="CAA9576759.1"/>
    <property type="molecule type" value="Genomic_DNA"/>
</dbReference>
<feature type="compositionally biased region" description="Basic residues" evidence="1">
    <location>
        <begin position="58"/>
        <end position="71"/>
    </location>
</feature>
<evidence type="ECO:0000256" key="1">
    <source>
        <dbReference type="SAM" id="MobiDB-lite"/>
    </source>
</evidence>
<evidence type="ECO:0000313" key="2">
    <source>
        <dbReference type="EMBL" id="CAA9576759.1"/>
    </source>
</evidence>
<keyword evidence="2" id="KW-0547">Nucleotide-binding</keyword>
<feature type="compositionally biased region" description="Basic and acidic residues" evidence="1">
    <location>
        <begin position="307"/>
        <end position="344"/>
    </location>
</feature>
<feature type="compositionally biased region" description="Basic and acidic residues" evidence="1">
    <location>
        <begin position="77"/>
        <end position="95"/>
    </location>
</feature>
<feature type="region of interest" description="Disordered" evidence="1">
    <location>
        <begin position="1"/>
        <end position="344"/>
    </location>
</feature>
<organism evidence="2">
    <name type="scientific">uncultured Thermomicrobiales bacterium</name>
    <dbReference type="NCBI Taxonomy" id="1645740"/>
    <lineage>
        <taxon>Bacteria</taxon>
        <taxon>Pseudomonadati</taxon>
        <taxon>Thermomicrobiota</taxon>
        <taxon>Thermomicrobia</taxon>
        <taxon>Thermomicrobiales</taxon>
        <taxon>environmental samples</taxon>
    </lineage>
</organism>
<reference evidence="2" key="1">
    <citation type="submission" date="2020-02" db="EMBL/GenBank/DDBJ databases">
        <authorList>
            <person name="Meier V. D."/>
        </authorList>
    </citation>
    <scope>NUCLEOTIDE SEQUENCE</scope>
    <source>
        <strain evidence="2">AVDCRST_MAG19</strain>
    </source>
</reference>
<feature type="compositionally biased region" description="Basic residues" evidence="1">
    <location>
        <begin position="263"/>
        <end position="272"/>
    </location>
</feature>